<feature type="transmembrane region" description="Helical" evidence="8">
    <location>
        <begin position="7"/>
        <end position="27"/>
    </location>
</feature>
<name>A0A098ZM73_STREE</name>
<dbReference type="GO" id="GO:0005886">
    <property type="term" value="C:plasma membrane"/>
    <property type="evidence" value="ECO:0007669"/>
    <property type="project" value="TreeGrafter"/>
</dbReference>
<dbReference type="OMA" id="VNAVKYN"/>
<dbReference type="PANTHER" id="PTHR45453">
    <property type="entry name" value="PHOSPHATE REGULON SENSOR PROTEIN PHOR"/>
    <property type="match status" value="1"/>
</dbReference>
<dbReference type="FunFam" id="1.10.287.130:FF:000001">
    <property type="entry name" value="Two-component sensor histidine kinase"/>
    <property type="match status" value="1"/>
</dbReference>
<evidence type="ECO:0000256" key="6">
    <source>
        <dbReference type="ARBA" id="ARBA00022777"/>
    </source>
</evidence>
<evidence type="ECO:0000256" key="3">
    <source>
        <dbReference type="ARBA" id="ARBA00012438"/>
    </source>
</evidence>
<dbReference type="InterPro" id="IPR005467">
    <property type="entry name" value="His_kinase_dom"/>
</dbReference>
<dbReference type="FunFam" id="3.30.565.10:FF:000049">
    <property type="entry name" value="Two-component sensor histidine kinase"/>
    <property type="match status" value="1"/>
</dbReference>
<dbReference type="EMBL" id="CAAQRO010000006">
    <property type="protein sequence ID" value="VMC92632.1"/>
    <property type="molecule type" value="Genomic_DNA"/>
</dbReference>
<dbReference type="EMBL" id="WNHS01000021">
    <property type="protein sequence ID" value="MTW24492.1"/>
    <property type="molecule type" value="Genomic_DNA"/>
</dbReference>
<evidence type="ECO:0000313" key="17">
    <source>
        <dbReference type="Proteomes" id="UP000312530"/>
    </source>
</evidence>
<dbReference type="InterPro" id="IPR036097">
    <property type="entry name" value="HisK_dim/P_sf"/>
</dbReference>
<dbReference type="NCBIfam" id="NF046044">
    <property type="entry name" value="PnpS"/>
    <property type="match status" value="1"/>
</dbReference>
<dbReference type="SUPFAM" id="SSF55874">
    <property type="entry name" value="ATPase domain of HSP90 chaperone/DNA topoisomerase II/histidine kinase"/>
    <property type="match status" value="1"/>
</dbReference>
<dbReference type="Proteomes" id="UP000315060">
    <property type="component" value="Unassembled WGS sequence"/>
</dbReference>
<dbReference type="Gene3D" id="3.30.565.10">
    <property type="entry name" value="Histidine kinase-like ATPase, C-terminal domain"/>
    <property type="match status" value="1"/>
</dbReference>
<dbReference type="PRINTS" id="PR00344">
    <property type="entry name" value="BCTRLSENSOR"/>
</dbReference>
<organism evidence="10 15">
    <name type="scientific">Streptococcus pneumoniae</name>
    <dbReference type="NCBI Taxonomy" id="1313"/>
    <lineage>
        <taxon>Bacteria</taxon>
        <taxon>Bacillati</taxon>
        <taxon>Bacillota</taxon>
        <taxon>Bacilli</taxon>
        <taxon>Lactobacillales</taxon>
        <taxon>Streptococcaceae</taxon>
        <taxon>Streptococcus</taxon>
    </lineage>
</organism>
<dbReference type="Gene3D" id="1.10.287.130">
    <property type="match status" value="1"/>
</dbReference>
<evidence type="ECO:0000256" key="5">
    <source>
        <dbReference type="ARBA" id="ARBA00022679"/>
    </source>
</evidence>
<evidence type="ECO:0000313" key="16">
    <source>
        <dbReference type="Proteomes" id="UP000311381"/>
    </source>
</evidence>
<dbReference type="GO" id="GO:0004721">
    <property type="term" value="F:phosphoprotein phosphatase activity"/>
    <property type="evidence" value="ECO:0007669"/>
    <property type="project" value="TreeGrafter"/>
</dbReference>
<sequence length="443" mass="49755">MKRYLQFWLVNLSVSLILIAGMALTWISKGIGLFLLALSLGQGGYWLFCLWKWEVAFETLHQPLLTSSEYFLEKGQEDLKSLAQYVSALKTKVSQQDQQYKDLAETMEVLLSHLTMGTFLVSAQGQMLLSSRSLPHYFPDVDGDISSLDDLKRMDIRNLVHQAFDQKTRLKQEVSGFHEGDLILEVTAVPVFSPTQSVEAVLVLLYDLTTIRTYEKLNLAFVSNASHELRTPVTSIKGFAETIKGMSAEEEALKDDFLDIIYKESLRLEHIVEHLLTLSKAQQMPIQWTTLSLAEFVQDLTQSLQPQLKKKDLQLKVQVPDDVTLVSDSQLLSQILLNLLSNAIRYTEQGGKIEVKTQKVNEGIKISVSDTGIGISQLEQDRIFERFYRVNKGRSRQTGGTGLGLAIVKELSQLLGGQVTVTSQLGRGSCFTIFLPNQSFAQD</sequence>
<feature type="domain" description="Histidine kinase" evidence="9">
    <location>
        <begin position="224"/>
        <end position="439"/>
    </location>
</feature>
<evidence type="ECO:0000313" key="10">
    <source>
        <dbReference type="EMBL" id="CKJ25134.1"/>
    </source>
</evidence>
<evidence type="ECO:0000256" key="4">
    <source>
        <dbReference type="ARBA" id="ARBA00022553"/>
    </source>
</evidence>
<dbReference type="Proteomes" id="UP000490982">
    <property type="component" value="Unassembled WGS sequence"/>
</dbReference>
<dbReference type="PROSITE" id="PS50109">
    <property type="entry name" value="HIS_KIN"/>
    <property type="match status" value="1"/>
</dbReference>
<keyword evidence="5 10" id="KW-0808">Transferase</keyword>
<dbReference type="Pfam" id="PF02518">
    <property type="entry name" value="HATPase_c"/>
    <property type="match status" value="1"/>
</dbReference>
<dbReference type="SMR" id="A0A098ZM73"/>
<dbReference type="InterPro" id="IPR036890">
    <property type="entry name" value="HATPase_C_sf"/>
</dbReference>
<comment type="catalytic activity">
    <reaction evidence="1">
        <text>ATP + protein L-histidine = ADP + protein N-phospho-L-histidine.</text>
        <dbReference type="EC" id="2.7.13.3"/>
    </reaction>
</comment>
<dbReference type="SMART" id="SM00388">
    <property type="entry name" value="HisKA"/>
    <property type="match status" value="1"/>
</dbReference>
<dbReference type="SMART" id="SM00387">
    <property type="entry name" value="HATPase_c"/>
    <property type="match status" value="1"/>
</dbReference>
<dbReference type="InterPro" id="IPR003594">
    <property type="entry name" value="HATPase_dom"/>
</dbReference>
<keyword evidence="7" id="KW-0902">Two-component regulatory system</keyword>
<dbReference type="RefSeq" id="WP_000833273.1">
    <property type="nucleotide sequence ID" value="NZ_AP026920.1"/>
</dbReference>
<dbReference type="AlphaFoldDB" id="A0A098ZM73"/>
<evidence type="ECO:0000313" key="19">
    <source>
        <dbReference type="Proteomes" id="UP000490982"/>
    </source>
</evidence>
<dbReference type="EC" id="2.7.13.3" evidence="3"/>
<evidence type="ECO:0000313" key="14">
    <source>
        <dbReference type="EMBL" id="VOG74427.1"/>
    </source>
</evidence>
<dbReference type="Proteomes" id="UP000312530">
    <property type="component" value="Unassembled WGS sequence"/>
</dbReference>
<evidence type="ECO:0000259" key="9">
    <source>
        <dbReference type="PROSITE" id="PS50109"/>
    </source>
</evidence>
<evidence type="ECO:0000313" key="13">
    <source>
        <dbReference type="EMBL" id="VMC92632.1"/>
    </source>
</evidence>
<dbReference type="CDD" id="cd00082">
    <property type="entry name" value="HisKA"/>
    <property type="match status" value="1"/>
</dbReference>
<dbReference type="InterPro" id="IPR050351">
    <property type="entry name" value="BphY/WalK/GraS-like"/>
</dbReference>
<keyword evidence="8" id="KW-0812">Transmembrane</keyword>
<dbReference type="GO" id="GO:0000155">
    <property type="term" value="F:phosphorelay sensor kinase activity"/>
    <property type="evidence" value="ECO:0007669"/>
    <property type="project" value="InterPro"/>
</dbReference>
<evidence type="ECO:0000313" key="12">
    <source>
        <dbReference type="EMBL" id="TVX72362.1"/>
    </source>
</evidence>
<dbReference type="CDD" id="cd00075">
    <property type="entry name" value="HATPase"/>
    <property type="match status" value="1"/>
</dbReference>
<reference evidence="10 15" key="1">
    <citation type="submission" date="2015-03" db="EMBL/GenBank/DDBJ databases">
        <authorList>
            <consortium name="Pathogen Informatics"/>
            <person name="Murphy D."/>
        </authorList>
    </citation>
    <scope>NUCLEOTIDE SEQUENCE [LARGE SCALE GENOMIC DNA]</scope>
    <source>
        <strain evidence="10 15">0310</strain>
    </source>
</reference>
<evidence type="ECO:0000256" key="1">
    <source>
        <dbReference type="ARBA" id="ARBA00000085"/>
    </source>
</evidence>
<reference evidence="12 18" key="3">
    <citation type="submission" date="2019-07" db="EMBL/GenBank/DDBJ databases">
        <authorList>
            <person name="Mohale T."/>
        </authorList>
    </citation>
    <scope>NUCLEOTIDE SEQUENCE [LARGE SCALE GENOMIC DNA]</scope>
    <source>
        <strain evidence="12 18">NTPn 59</strain>
    </source>
</reference>
<dbReference type="SUPFAM" id="SSF47384">
    <property type="entry name" value="Homodimeric domain of signal transducing histidine kinase"/>
    <property type="match status" value="1"/>
</dbReference>
<accession>A0A098ZM73</accession>
<dbReference type="EMBL" id="CAAULE010000001">
    <property type="protein sequence ID" value="VOG74427.1"/>
    <property type="molecule type" value="Genomic_DNA"/>
</dbReference>
<dbReference type="InterPro" id="IPR003661">
    <property type="entry name" value="HisK_dim/P_dom"/>
</dbReference>
<dbReference type="Proteomes" id="UP000045541">
    <property type="component" value="Unassembled WGS sequence"/>
</dbReference>
<dbReference type="EMBL" id="CMWB01000033">
    <property type="protein sequence ID" value="CKJ25134.1"/>
    <property type="molecule type" value="Genomic_DNA"/>
</dbReference>
<keyword evidence="6 10" id="KW-0418">Kinase</keyword>
<keyword evidence="4" id="KW-0597">Phosphoprotein</keyword>
<proteinExistence type="predicted"/>
<reference evidence="16 17" key="2">
    <citation type="submission" date="2019-04" db="EMBL/GenBank/DDBJ databases">
        <authorList>
            <consortium name="Pathogen Informatics"/>
        </authorList>
    </citation>
    <scope>NUCLEOTIDE SEQUENCE [LARGE SCALE GENOMIC DNA]</scope>
    <source>
        <strain evidence="16 17">GPSC47</strain>
    </source>
</reference>
<evidence type="ECO:0000256" key="7">
    <source>
        <dbReference type="ARBA" id="ARBA00023012"/>
    </source>
</evidence>
<dbReference type="EMBL" id="VMYC01000018">
    <property type="protein sequence ID" value="TVX72362.1"/>
    <property type="molecule type" value="Genomic_DNA"/>
</dbReference>
<keyword evidence="8" id="KW-0472">Membrane</keyword>
<evidence type="ECO:0000313" key="15">
    <source>
        <dbReference type="Proteomes" id="UP000045541"/>
    </source>
</evidence>
<evidence type="ECO:0000256" key="8">
    <source>
        <dbReference type="SAM" id="Phobius"/>
    </source>
</evidence>
<comment type="subcellular location">
    <subcellularLocation>
        <location evidence="2">Membrane</location>
    </subcellularLocation>
</comment>
<dbReference type="GO" id="GO:0016036">
    <property type="term" value="P:cellular response to phosphate starvation"/>
    <property type="evidence" value="ECO:0007669"/>
    <property type="project" value="TreeGrafter"/>
</dbReference>
<gene>
    <name evidence="10" type="primary">phoR</name>
    <name evidence="12" type="ORF">AZJ28_01430</name>
    <name evidence="10" type="ORF">ERS096071_01647</name>
    <name evidence="11" type="ORF">GM537_06470</name>
    <name evidence="13" type="ORF">SAMEA2627268_01061</name>
    <name evidence="14" type="ORF">SAMEA2696453_00072</name>
</gene>
<protein>
    <recommendedName>
        <fullName evidence="3">histidine kinase</fullName>
        <ecNumber evidence="3">2.7.13.3</ecNumber>
    </recommendedName>
</protein>
<dbReference type="Proteomes" id="UP000311381">
    <property type="component" value="Unassembled WGS sequence"/>
</dbReference>
<keyword evidence="8" id="KW-1133">Transmembrane helix</keyword>
<reference evidence="11 19" key="4">
    <citation type="submission" date="2019-11" db="EMBL/GenBank/DDBJ databases">
        <title>Growth characteristics of pneumococcus vary with the chemical composition of the capsule and with environmental conditions.</title>
        <authorList>
            <person name="Tothpal A."/>
            <person name="Desobry K."/>
            <person name="Joshi S."/>
            <person name="Wyllie A.L."/>
            <person name="Weinberger D.M."/>
        </authorList>
    </citation>
    <scope>NUCLEOTIDE SEQUENCE [LARGE SCALE GENOMIC DNA]</scope>
    <source>
        <strain evidence="19">pnumococcus23A</strain>
        <strain evidence="11">Pnumococcus23A</strain>
    </source>
</reference>
<dbReference type="Pfam" id="PF00512">
    <property type="entry name" value="HisKA"/>
    <property type="match status" value="1"/>
</dbReference>
<dbReference type="InterPro" id="IPR004358">
    <property type="entry name" value="Sig_transdc_His_kin-like_C"/>
</dbReference>
<evidence type="ECO:0000313" key="18">
    <source>
        <dbReference type="Proteomes" id="UP000315060"/>
    </source>
</evidence>
<dbReference type="PANTHER" id="PTHR45453:SF1">
    <property type="entry name" value="PHOSPHATE REGULON SENSOR PROTEIN PHOR"/>
    <property type="match status" value="1"/>
</dbReference>
<evidence type="ECO:0000313" key="11">
    <source>
        <dbReference type="EMBL" id="MTW24492.1"/>
    </source>
</evidence>
<evidence type="ECO:0000256" key="2">
    <source>
        <dbReference type="ARBA" id="ARBA00004370"/>
    </source>
</evidence>